<dbReference type="EMBL" id="CP119313">
    <property type="protein sequence ID" value="WEK17821.1"/>
    <property type="molecule type" value="Genomic_DNA"/>
</dbReference>
<dbReference type="Proteomes" id="UP001214530">
    <property type="component" value="Chromosome"/>
</dbReference>
<gene>
    <name evidence="2" type="ORF">P0Y49_13535</name>
</gene>
<evidence type="ECO:0000313" key="3">
    <source>
        <dbReference type="Proteomes" id="UP001214530"/>
    </source>
</evidence>
<evidence type="ECO:0000256" key="1">
    <source>
        <dbReference type="SAM" id="SignalP"/>
    </source>
</evidence>
<evidence type="ECO:0000313" key="2">
    <source>
        <dbReference type="EMBL" id="WEK17821.1"/>
    </source>
</evidence>
<sequence length="396" mass="44403">MKTYSFLFFLLINLSYCFAQNNQNSISIKAIQGITIFTSDYQLKGNFYGGEIAYRLNMANNDVGWIKTLNVKDVAITAAWLNTQGISSDQISNPKRLIGSTYAALTIVDFGIFNVGKTAFIFSPGIGFSYTTQTYYTNNNPLVGSHINLAIQAGLRAETPISPSNKIMLGIDFFHYSNSAFKLPNYGIDNINASLGITQNLHISGPNRKAETFDSDNKQSFEVSIGAGRRGFIQAGNYINPQTGNPIPLPDSAAQKSATSDLYLLGMYAGYAYRLNSIFSIKLGTDVVYYFKPFSYNDFYRTYQESGTSFDHLALGVSLGTDIWLGRMALMFNYGYYLHYKTVDPTHYYWVLGGKYYLTNWMALNAKIYIHGFEAHYANFGFVFNIKKKNANSIRD</sequence>
<dbReference type="Pfam" id="PF09411">
    <property type="entry name" value="PagL"/>
    <property type="match status" value="1"/>
</dbReference>
<dbReference type="InterPro" id="IPR018550">
    <property type="entry name" value="Lipid-A_deacylase-rel"/>
</dbReference>
<organism evidence="2 3">
    <name type="scientific">Candidatus Pedobacter colombiensis</name>
    <dbReference type="NCBI Taxonomy" id="3121371"/>
    <lineage>
        <taxon>Bacteria</taxon>
        <taxon>Pseudomonadati</taxon>
        <taxon>Bacteroidota</taxon>
        <taxon>Sphingobacteriia</taxon>
        <taxon>Sphingobacteriales</taxon>
        <taxon>Sphingobacteriaceae</taxon>
        <taxon>Pedobacter</taxon>
    </lineage>
</organism>
<dbReference type="AlphaFoldDB" id="A0AAJ6B5T0"/>
<accession>A0AAJ6B5T0</accession>
<keyword evidence="1" id="KW-0732">Signal</keyword>
<protein>
    <submittedName>
        <fullName evidence="2">Acyloxyacyl hydrolase</fullName>
    </submittedName>
</protein>
<feature type="signal peptide" evidence="1">
    <location>
        <begin position="1"/>
        <end position="19"/>
    </location>
</feature>
<proteinExistence type="predicted"/>
<dbReference type="Gene3D" id="2.40.160.20">
    <property type="match status" value="1"/>
</dbReference>
<feature type="chain" id="PRO_5042604905" evidence="1">
    <location>
        <begin position="20"/>
        <end position="396"/>
    </location>
</feature>
<keyword evidence="2" id="KW-0378">Hydrolase</keyword>
<name>A0AAJ6B5T0_9SPHI</name>
<dbReference type="GO" id="GO:0016787">
    <property type="term" value="F:hydrolase activity"/>
    <property type="evidence" value="ECO:0007669"/>
    <property type="project" value="UniProtKB-KW"/>
</dbReference>
<reference evidence="2" key="1">
    <citation type="submission" date="2023-03" db="EMBL/GenBank/DDBJ databases">
        <title>Andean soil-derived lignocellulolytic bacterial consortium as a source of novel taxa and putative plastic-active enzymes.</title>
        <authorList>
            <person name="Diaz-Garcia L."/>
            <person name="Chuvochina M."/>
            <person name="Feuerriegel G."/>
            <person name="Bunk B."/>
            <person name="Sproer C."/>
            <person name="Streit W.R."/>
            <person name="Rodriguez L.M."/>
            <person name="Overmann J."/>
            <person name="Jimenez D.J."/>
        </authorList>
    </citation>
    <scope>NUCLEOTIDE SEQUENCE</scope>
    <source>
        <strain evidence="2">MAG 3858</strain>
    </source>
</reference>